<dbReference type="Pfam" id="PF00805">
    <property type="entry name" value="Pentapeptide"/>
    <property type="match status" value="1"/>
</dbReference>
<dbReference type="EMBL" id="BX908798">
    <property type="protein sequence ID" value="CAF23458.1"/>
    <property type="molecule type" value="Genomic_DNA"/>
</dbReference>
<dbReference type="SUPFAM" id="SSF82171">
    <property type="entry name" value="DPP6 N-terminal domain-like"/>
    <property type="match status" value="2"/>
</dbReference>
<evidence type="ECO:0000313" key="2">
    <source>
        <dbReference type="EMBL" id="CAF23458.1"/>
    </source>
</evidence>
<evidence type="ECO:0000259" key="1">
    <source>
        <dbReference type="SMART" id="SM00256"/>
    </source>
</evidence>
<name>Q6MD91_PARUW</name>
<dbReference type="KEGG" id="pcu:PC_RS03530"/>
<dbReference type="InterPro" id="IPR036047">
    <property type="entry name" value="F-box-like_dom_sf"/>
</dbReference>
<accession>Q6MD91</accession>
<gene>
    <name evidence="2" type="ORF">PC_RS03530</name>
</gene>
<dbReference type="SMART" id="SM00256">
    <property type="entry name" value="FBOX"/>
    <property type="match status" value="1"/>
</dbReference>
<dbReference type="SUPFAM" id="SSF141571">
    <property type="entry name" value="Pentapeptide repeat-like"/>
    <property type="match status" value="1"/>
</dbReference>
<dbReference type="eggNOG" id="COG1357">
    <property type="taxonomic scope" value="Bacteria"/>
</dbReference>
<dbReference type="OrthoDB" id="422057at2"/>
<dbReference type="STRING" id="264201.pc0734"/>
<dbReference type="HOGENOM" id="CLU_331164_0_0_0"/>
<dbReference type="RefSeq" id="WP_011175284.1">
    <property type="nucleotide sequence ID" value="NC_005861.2"/>
</dbReference>
<reference evidence="2 3" key="1">
    <citation type="journal article" date="2004" name="Science">
        <title>Illuminating the evolutionary history of chlamydiae.</title>
        <authorList>
            <person name="Horn M."/>
            <person name="Collingro A."/>
            <person name="Schmitz-Esser S."/>
            <person name="Beier C.L."/>
            <person name="Purkhold U."/>
            <person name="Fartmann B."/>
            <person name="Brandt P."/>
            <person name="Nyakatura G.J."/>
            <person name="Droege M."/>
            <person name="Frishman D."/>
            <person name="Rattei T."/>
            <person name="Mewes H."/>
            <person name="Wagner M."/>
        </authorList>
    </citation>
    <scope>NUCLEOTIDE SEQUENCE [LARGE SCALE GENOMIC DNA]</scope>
    <source>
        <strain evidence="2 3">UWE25</strain>
    </source>
</reference>
<dbReference type="AlphaFoldDB" id="Q6MD91"/>
<evidence type="ECO:0000313" key="3">
    <source>
        <dbReference type="Proteomes" id="UP000000529"/>
    </source>
</evidence>
<dbReference type="Proteomes" id="UP000000529">
    <property type="component" value="Chromosome"/>
</dbReference>
<dbReference type="InterPro" id="IPR015943">
    <property type="entry name" value="WD40/YVTN_repeat-like_dom_sf"/>
</dbReference>
<protein>
    <recommendedName>
        <fullName evidence="1">F-box domain-containing protein</fullName>
    </recommendedName>
</protein>
<feature type="domain" description="F-box" evidence="1">
    <location>
        <begin position="29"/>
        <end position="69"/>
    </location>
</feature>
<dbReference type="SUPFAM" id="SSF81383">
    <property type="entry name" value="F-box domain"/>
    <property type="match status" value="1"/>
</dbReference>
<keyword evidence="3" id="KW-1185">Reference proteome</keyword>
<proteinExistence type="predicted"/>
<sequence length="948" mass="110217">MLLSSSIDSNINSKIFVDNKQNPSFPSPLAIKIGLEIFKYLESLDQKQTRLVCRKWKQLIDKVHIVERYNIRLMNGAEVRQEATNCLSKYKKLKIEQRFFLMIVKLSKDCIKIKVAAANALMILKKTNFSFVGSDFRGIQAPGVRLARANLNKANFSGANLEGADFTGCSLENVILDGAELKDVQFGQLPYLNHLSNILAMAVSPDGKHLASVDWDSFYIWNLETFEAQTQILATRVNPKSAFPKYNFLQFFQNGQFLFRASCMEKDKLLRKRDGKIEIWKTNPLTMINSLLIENIEFFSLLALTQDEKMLITVGIKDQFSPMPKIEICLWQINFNTLHIPQLQPKPVKKKIIMGFSVIASRYAPKNSIIAILVIEHARECLRGECVKFYTLPDLEEVKQGLVFQLSEKKKIAPGNIMFYDMIFTPQESHFVIINRAIAGESKSEVHSWSTKNNQKKFLFFEEGTITHLQFLSDNSQMAYFITSGRHGITFFRIRDKDFKLKFSERLSLKNSDDCDNYKDTLHFISNGQFVFQSKIKQISIASLKAFVGKKEFPLSLRDMYFSPDEQKVFLWSYEHRNTYWPNLENTYILHKVENKLYTYQTFNGKKLRNKKLPKPFSAPRWFEDWGCRLSSNAQYCIRTCPSESNGKNKITISQVENEKVQASYAGSFLTYSLSKDNRYLVFIYQNQFKLIEIDFEKHNQLVDMDSTQQKLAVSLPCLLGKEKIKYTLSDHVFPVTTLALSNIETGQISIWEINWEAKQVQEVFQCLTKLFSTEFCLYGQSNFYFQQSKFYFQENEQALVVWDKKTHSKQTIKSKTQFIDFVTSHDGVWMVTIEKIVISMHKGKFFEDKSRFCLVNLDQRKRLDHFILPFGRSIIRLSPQGKFLIVNHMSDFEELSIWKIKKGKFQLLWKTPHYLNVRGLSLKNTQNLDVKNTLLLYGLKNRVSEEL</sequence>
<dbReference type="Gene3D" id="2.130.10.10">
    <property type="entry name" value="YVTN repeat-like/Quinoprotein amine dehydrogenase"/>
    <property type="match status" value="1"/>
</dbReference>
<dbReference type="Gene3D" id="2.160.20.80">
    <property type="entry name" value="E3 ubiquitin-protein ligase SopA"/>
    <property type="match status" value="1"/>
</dbReference>
<dbReference type="InterPro" id="IPR001810">
    <property type="entry name" value="F-box_dom"/>
</dbReference>
<dbReference type="InterPro" id="IPR001646">
    <property type="entry name" value="5peptide_repeat"/>
</dbReference>
<organism evidence="2 3">
    <name type="scientific">Protochlamydia amoebophila (strain UWE25)</name>
    <dbReference type="NCBI Taxonomy" id="264201"/>
    <lineage>
        <taxon>Bacteria</taxon>
        <taxon>Pseudomonadati</taxon>
        <taxon>Chlamydiota</taxon>
        <taxon>Chlamydiia</taxon>
        <taxon>Parachlamydiales</taxon>
        <taxon>Parachlamydiaceae</taxon>
        <taxon>Candidatus Protochlamydia</taxon>
    </lineage>
</organism>
<dbReference type="Pfam" id="PF00646">
    <property type="entry name" value="F-box"/>
    <property type="match status" value="1"/>
</dbReference>